<evidence type="ECO:0008006" key="3">
    <source>
        <dbReference type="Google" id="ProtNLM"/>
    </source>
</evidence>
<evidence type="ECO:0000313" key="1">
    <source>
        <dbReference type="EMBL" id="RKI10538.1"/>
    </source>
</evidence>
<protein>
    <recommendedName>
        <fullName evidence="3">Tetratricopeptide repeat protein</fullName>
    </recommendedName>
</protein>
<accession>A0ABX9QLW8</accession>
<name>A0ABX9QLW8_9BACT</name>
<organism evidence="1 2">
    <name type="scientific">Corallococcus praedator</name>
    <dbReference type="NCBI Taxonomy" id="2316724"/>
    <lineage>
        <taxon>Bacteria</taxon>
        <taxon>Pseudomonadati</taxon>
        <taxon>Myxococcota</taxon>
        <taxon>Myxococcia</taxon>
        <taxon>Myxococcales</taxon>
        <taxon>Cystobacterineae</taxon>
        <taxon>Myxococcaceae</taxon>
        <taxon>Corallococcus</taxon>
    </lineage>
</organism>
<dbReference type="InterPro" id="IPR011990">
    <property type="entry name" value="TPR-like_helical_dom_sf"/>
</dbReference>
<dbReference type="Gene3D" id="1.25.40.10">
    <property type="entry name" value="Tetratricopeptide repeat domain"/>
    <property type="match status" value="2"/>
</dbReference>
<dbReference type="Proteomes" id="UP000278907">
    <property type="component" value="Unassembled WGS sequence"/>
</dbReference>
<proteinExistence type="predicted"/>
<comment type="caution">
    <text evidence="1">The sequence shown here is derived from an EMBL/GenBank/DDBJ whole genome shotgun (WGS) entry which is preliminary data.</text>
</comment>
<keyword evidence="2" id="KW-1185">Reference proteome</keyword>
<evidence type="ECO:0000313" key="2">
    <source>
        <dbReference type="Proteomes" id="UP000278907"/>
    </source>
</evidence>
<reference evidence="1 2" key="1">
    <citation type="submission" date="2018-09" db="EMBL/GenBank/DDBJ databases">
        <authorList>
            <person name="Livingstone P.G."/>
            <person name="Whitworth D.E."/>
        </authorList>
    </citation>
    <scope>NUCLEOTIDE SEQUENCE [LARGE SCALE GENOMIC DNA]</scope>
    <source>
        <strain evidence="1 2">CA031B</strain>
    </source>
</reference>
<sequence>MVASCRPGSLMTSRPQPFLLLLLCVLCALPALGARPVPASAADGMAMLQRMDTARVQGSPSALRRELEAQEAKTPKDPMPRLYRAFLALPSDESFSEFKAIAVLYPENPWPHVGMGLVYVRWKMLQEASAPLEAARKAVPGFAPALWADGLRLQAEGKPAEAEGRLREALAKLDIPRIRTDLGLLLAGRPGGAAEARALLARSVKDWPEQPEALQVLSRLAGEAGDAKAGAEAGALLVALQPHDREAHRRQAEAWLAVGDKAQAVKMLERYATLGGAEPSVLSSWVRLSAELGRPEDEEKALVRLSAATPKDPEPLSRLATLAEARSDAAATEARLEQAVALAPNRADLQVRRARLFLQQERFVDAMAAYRATLAATERPVPEAVAETAELSRKLHLPATPAKGTVEQIYDRVSLGLVALYLEHLQAKPDLKGNLKVRVDVDPTGKPTKVVVLYDSLQDALITQSARVAFMDAQYPPDTGPQEHQYVFRPPR</sequence>
<gene>
    <name evidence="1" type="ORF">D7Y13_12520</name>
</gene>
<dbReference type="SUPFAM" id="SSF48452">
    <property type="entry name" value="TPR-like"/>
    <property type="match status" value="1"/>
</dbReference>
<dbReference type="EMBL" id="RAWI01000073">
    <property type="protein sequence ID" value="RKI10538.1"/>
    <property type="molecule type" value="Genomic_DNA"/>
</dbReference>